<dbReference type="AlphaFoldDB" id="A0A401U8V6"/>
<organism evidence="1 2">
    <name type="scientific">Chryseotalea sanaruensis</name>
    <dbReference type="NCBI Taxonomy" id="2482724"/>
    <lineage>
        <taxon>Bacteria</taxon>
        <taxon>Pseudomonadati</taxon>
        <taxon>Bacteroidota</taxon>
        <taxon>Cytophagia</taxon>
        <taxon>Cytophagales</taxon>
        <taxon>Chryseotaleaceae</taxon>
        <taxon>Chryseotalea</taxon>
    </lineage>
</organism>
<sequence length="68" mass="7547">MEGVLSLVEELAKKKDPRTDLTVSNSGTVNTKVLYFLPFSMILYNKIRQTSAATSQLSELEFSGFEDG</sequence>
<comment type="caution">
    <text evidence="1">The sequence shown here is derived from an EMBL/GenBank/DDBJ whole genome shotgun (WGS) entry which is preliminary data.</text>
</comment>
<evidence type="ECO:0000313" key="1">
    <source>
        <dbReference type="EMBL" id="GCC51320.1"/>
    </source>
</evidence>
<accession>A0A401U8V6</accession>
<dbReference type="Proteomes" id="UP000288227">
    <property type="component" value="Unassembled WGS sequence"/>
</dbReference>
<protein>
    <submittedName>
        <fullName evidence="1">Uncharacterized protein</fullName>
    </submittedName>
</protein>
<reference evidence="1 2" key="1">
    <citation type="submission" date="2018-11" db="EMBL/GenBank/DDBJ databases">
        <title>Chryseotalea sanarue gen. nov., sp., nov., a member of the family Cytophagaceae, isolated from a brackish lake in Hamamatsu Japan.</title>
        <authorList>
            <person name="Maejima Y."/>
            <person name="Iino T."/>
            <person name="Muraguchi Y."/>
            <person name="Fukuda K."/>
            <person name="Ohkuma M."/>
            <person name="Moriuchi R."/>
            <person name="Dohra H."/>
            <person name="Kimbara K."/>
            <person name="Shintani M."/>
        </authorList>
    </citation>
    <scope>NUCLEOTIDE SEQUENCE [LARGE SCALE GENOMIC DNA]</scope>
    <source>
        <strain evidence="1 2">Ys</strain>
    </source>
</reference>
<evidence type="ECO:0000313" key="2">
    <source>
        <dbReference type="Proteomes" id="UP000288227"/>
    </source>
</evidence>
<name>A0A401U8V6_9BACT</name>
<dbReference type="EMBL" id="BHXQ01000002">
    <property type="protein sequence ID" value="GCC51320.1"/>
    <property type="molecule type" value="Genomic_DNA"/>
</dbReference>
<keyword evidence="2" id="KW-1185">Reference proteome</keyword>
<proteinExistence type="predicted"/>
<gene>
    <name evidence="1" type="ORF">SanaruYs_15430</name>
</gene>
<dbReference type="RefSeq" id="WP_127121947.1">
    <property type="nucleotide sequence ID" value="NZ_BHXQ01000002.1"/>
</dbReference>